<evidence type="ECO:0000256" key="6">
    <source>
        <dbReference type="ARBA" id="ARBA00022840"/>
    </source>
</evidence>
<dbReference type="Pfam" id="PF01648">
    <property type="entry name" value="ACPS"/>
    <property type="match status" value="1"/>
</dbReference>
<evidence type="ECO:0000313" key="16">
    <source>
        <dbReference type="EMBL" id="TCS91655.1"/>
    </source>
</evidence>
<evidence type="ECO:0000256" key="8">
    <source>
        <dbReference type="ARBA" id="ARBA00022857"/>
    </source>
</evidence>
<dbReference type="RefSeq" id="WP_132025444.1">
    <property type="nucleotide sequence ID" value="NZ_CP068564.1"/>
</dbReference>
<dbReference type="Gene3D" id="3.40.1190.20">
    <property type="match status" value="1"/>
</dbReference>
<dbReference type="PANTHER" id="PTHR12592:SF0">
    <property type="entry name" value="ATP-DEPENDENT (S)-NAD(P)H-HYDRATE DEHYDRATASE"/>
    <property type="match status" value="1"/>
</dbReference>
<evidence type="ECO:0000256" key="4">
    <source>
        <dbReference type="ARBA" id="ARBA00022741"/>
    </source>
</evidence>
<evidence type="ECO:0000256" key="7">
    <source>
        <dbReference type="ARBA" id="ARBA00022842"/>
    </source>
</evidence>
<dbReference type="AlphaFoldDB" id="A0A4R3L0F0"/>
<evidence type="ECO:0000256" key="11">
    <source>
        <dbReference type="ARBA" id="ARBA00023160"/>
    </source>
</evidence>
<dbReference type="InterPro" id="IPR000631">
    <property type="entry name" value="CARKD"/>
</dbReference>
<keyword evidence="9 14" id="KW-0520">NAD</keyword>
<feature type="binding site" evidence="14">
    <location>
        <position position="354"/>
    </location>
    <ligand>
        <name>AMP</name>
        <dbReference type="ChEBI" id="CHEBI:456215"/>
    </ligand>
</feature>
<dbReference type="NCBIfam" id="TIGR00556">
    <property type="entry name" value="pantethn_trn"/>
    <property type="match status" value="1"/>
</dbReference>
<keyword evidence="8 14" id="KW-0521">NADP</keyword>
<dbReference type="PROSITE" id="PS01050">
    <property type="entry name" value="YJEF_C_2"/>
    <property type="match status" value="1"/>
</dbReference>
<comment type="similarity">
    <text evidence="14">Belongs to the NnrD/CARKD family.</text>
</comment>
<evidence type="ECO:0000256" key="2">
    <source>
        <dbReference type="ARBA" id="ARBA00022679"/>
    </source>
</evidence>
<dbReference type="NCBIfam" id="TIGR00516">
    <property type="entry name" value="acpS"/>
    <property type="match status" value="1"/>
</dbReference>
<organism evidence="16 17">
    <name type="scientific">Keratinibaculum paraultunense</name>
    <dbReference type="NCBI Taxonomy" id="1278232"/>
    <lineage>
        <taxon>Bacteria</taxon>
        <taxon>Bacillati</taxon>
        <taxon>Bacillota</taxon>
        <taxon>Tissierellia</taxon>
        <taxon>Tissierellales</taxon>
        <taxon>Tepidimicrobiaceae</taxon>
        <taxon>Keratinibaculum</taxon>
    </lineage>
</organism>
<keyword evidence="6 14" id="KW-0067">ATP-binding</keyword>
<keyword evidence="17" id="KW-1185">Reference proteome</keyword>
<dbReference type="GO" id="GO:0005737">
    <property type="term" value="C:cytoplasm"/>
    <property type="evidence" value="ECO:0007669"/>
    <property type="project" value="UniProtKB-SubCell"/>
</dbReference>
<dbReference type="PROSITE" id="PS51383">
    <property type="entry name" value="YJEF_C_3"/>
    <property type="match status" value="1"/>
</dbReference>
<comment type="cofactor">
    <cofactor evidence="13">
        <name>Mg(2+)</name>
        <dbReference type="ChEBI" id="CHEBI:18420"/>
    </cofactor>
</comment>
<dbReference type="EMBL" id="SMAE01000001">
    <property type="protein sequence ID" value="TCS91655.1"/>
    <property type="molecule type" value="Genomic_DNA"/>
</dbReference>
<comment type="function">
    <text evidence="14">Catalyzes the dehydration of the S-form of NAD(P)HX at the expense of ADP, which is converted to AMP. Together with NAD(P)HX epimerase, which catalyzes the epimerization of the S- and R-forms, the enzyme allows the repair of both epimers of NAD(P)HX, a damaged form of NAD(P)H that is a result of enzymatic or heat-dependent hydration.</text>
</comment>
<dbReference type="InterPro" id="IPR008278">
    <property type="entry name" value="4-PPantetheinyl_Trfase_dom"/>
</dbReference>
<keyword evidence="11 13" id="KW-0275">Fatty acid biosynthesis</keyword>
<comment type="catalytic activity">
    <reaction evidence="13">
        <text>apo-[ACP] + CoA = holo-[ACP] + adenosine 3',5'-bisphosphate + H(+)</text>
        <dbReference type="Rhea" id="RHEA:12068"/>
        <dbReference type="Rhea" id="RHEA-COMP:9685"/>
        <dbReference type="Rhea" id="RHEA-COMP:9690"/>
        <dbReference type="ChEBI" id="CHEBI:15378"/>
        <dbReference type="ChEBI" id="CHEBI:29999"/>
        <dbReference type="ChEBI" id="CHEBI:57287"/>
        <dbReference type="ChEBI" id="CHEBI:58343"/>
        <dbReference type="ChEBI" id="CHEBI:64479"/>
        <dbReference type="EC" id="2.7.8.7"/>
    </reaction>
</comment>
<dbReference type="EC" id="2.7.8.7" evidence="13"/>
<dbReference type="CDD" id="cd01171">
    <property type="entry name" value="YXKO-related"/>
    <property type="match status" value="1"/>
</dbReference>
<evidence type="ECO:0000256" key="13">
    <source>
        <dbReference type="HAMAP-Rule" id="MF_00101"/>
    </source>
</evidence>
<comment type="catalytic activity">
    <reaction evidence="14">
        <text>(6S)-NADHX + ADP = AMP + phosphate + NADH + H(+)</text>
        <dbReference type="Rhea" id="RHEA:32223"/>
        <dbReference type="ChEBI" id="CHEBI:15378"/>
        <dbReference type="ChEBI" id="CHEBI:43474"/>
        <dbReference type="ChEBI" id="CHEBI:57945"/>
        <dbReference type="ChEBI" id="CHEBI:64074"/>
        <dbReference type="ChEBI" id="CHEBI:456215"/>
        <dbReference type="ChEBI" id="CHEBI:456216"/>
        <dbReference type="EC" id="4.2.1.136"/>
    </reaction>
</comment>
<dbReference type="OrthoDB" id="9806925at2"/>
<comment type="subcellular location">
    <subcellularLocation>
        <location evidence="13">Cytoplasm</location>
    </subcellularLocation>
</comment>
<comment type="similarity">
    <text evidence="13">Belongs to the P-Pant transferase superfamily. AcpS family.</text>
</comment>
<evidence type="ECO:0000256" key="12">
    <source>
        <dbReference type="ARBA" id="ARBA00023239"/>
    </source>
</evidence>
<dbReference type="EC" id="4.2.1.136" evidence="14"/>
<dbReference type="PANTHER" id="PTHR12592">
    <property type="entry name" value="ATP-DEPENDENT (S)-NAD(P)H-HYDRATE DEHYDRATASE FAMILY MEMBER"/>
    <property type="match status" value="1"/>
</dbReference>
<dbReference type="SUPFAM" id="SSF53613">
    <property type="entry name" value="Ribokinase-like"/>
    <property type="match status" value="1"/>
</dbReference>
<dbReference type="InterPro" id="IPR004568">
    <property type="entry name" value="Ppantetheine-prot_Trfase_dom"/>
</dbReference>
<name>A0A4R3L0F0_9FIRM</name>
<feature type="binding site" evidence="14">
    <location>
        <begin position="325"/>
        <end position="329"/>
    </location>
    <ligand>
        <name>AMP</name>
        <dbReference type="ChEBI" id="CHEBI:456215"/>
    </ligand>
</feature>
<dbReference type="NCBIfam" id="TIGR00196">
    <property type="entry name" value="yjeF_cterm"/>
    <property type="match status" value="1"/>
</dbReference>
<keyword evidence="12 14" id="KW-0456">Lyase</keyword>
<evidence type="ECO:0000256" key="1">
    <source>
        <dbReference type="ARBA" id="ARBA00022516"/>
    </source>
</evidence>
<evidence type="ECO:0000256" key="3">
    <source>
        <dbReference type="ARBA" id="ARBA00022723"/>
    </source>
</evidence>
<keyword evidence="7 13" id="KW-0460">Magnesium</keyword>
<dbReference type="InterPro" id="IPR029056">
    <property type="entry name" value="Ribokinase-like"/>
</dbReference>
<dbReference type="SUPFAM" id="SSF56214">
    <property type="entry name" value="4'-phosphopantetheinyl transferase"/>
    <property type="match status" value="1"/>
</dbReference>
<evidence type="ECO:0000259" key="15">
    <source>
        <dbReference type="PROSITE" id="PS51383"/>
    </source>
</evidence>
<proteinExistence type="inferred from homology"/>
<keyword evidence="1 13" id="KW-0444">Lipid biosynthesis</keyword>
<dbReference type="GO" id="GO:0110051">
    <property type="term" value="P:metabolite repair"/>
    <property type="evidence" value="ECO:0007669"/>
    <property type="project" value="TreeGrafter"/>
</dbReference>
<protein>
    <recommendedName>
        <fullName evidence="13 14">Multifunctional fusion protein</fullName>
    </recommendedName>
    <domain>
        <recommendedName>
            <fullName evidence="13">Holo-[acyl-carrier-protein] synthase</fullName>
            <shortName evidence="13">Holo-ACP synthase</shortName>
            <ecNumber evidence="13">2.7.8.7</ecNumber>
        </recommendedName>
        <alternativeName>
            <fullName evidence="13">4'-phosphopantetheinyl transferase AcpS</fullName>
        </alternativeName>
    </domain>
    <domain>
        <recommendedName>
            <fullName evidence="14">ADP-dependent (S)-NAD(P)H-hydrate dehydratase</fullName>
            <ecNumber evidence="14">4.2.1.136</ecNumber>
        </recommendedName>
        <alternativeName>
            <fullName evidence="14">ADP-dependent NAD(P)HX dehydratase</fullName>
        </alternativeName>
    </domain>
</protein>
<comment type="subunit">
    <text evidence="14">Homotetramer.</text>
</comment>
<dbReference type="GO" id="GO:0000287">
    <property type="term" value="F:magnesium ion binding"/>
    <property type="evidence" value="ECO:0007669"/>
    <property type="project" value="UniProtKB-UniRule"/>
</dbReference>
<comment type="catalytic activity">
    <reaction evidence="14">
        <text>(6S)-NADPHX + ADP = AMP + phosphate + NADPH + H(+)</text>
        <dbReference type="Rhea" id="RHEA:32235"/>
        <dbReference type="ChEBI" id="CHEBI:15378"/>
        <dbReference type="ChEBI" id="CHEBI:43474"/>
        <dbReference type="ChEBI" id="CHEBI:57783"/>
        <dbReference type="ChEBI" id="CHEBI:64076"/>
        <dbReference type="ChEBI" id="CHEBI:456215"/>
        <dbReference type="ChEBI" id="CHEBI:456216"/>
        <dbReference type="EC" id="4.2.1.136"/>
    </reaction>
</comment>
<evidence type="ECO:0000256" key="10">
    <source>
        <dbReference type="ARBA" id="ARBA00023098"/>
    </source>
</evidence>
<dbReference type="InterPro" id="IPR037143">
    <property type="entry name" value="4-PPantetheinyl_Trfase_dom_sf"/>
</dbReference>
<evidence type="ECO:0000256" key="5">
    <source>
        <dbReference type="ARBA" id="ARBA00022832"/>
    </source>
</evidence>
<comment type="caution">
    <text evidence="16">The sequence shown here is derived from an EMBL/GenBank/DDBJ whole genome shotgun (WGS) entry which is preliminary data.</text>
</comment>
<evidence type="ECO:0000256" key="9">
    <source>
        <dbReference type="ARBA" id="ARBA00023027"/>
    </source>
</evidence>
<feature type="binding site" evidence="14">
    <location>
        <position position="288"/>
    </location>
    <ligand>
        <name>(6S)-NADPHX</name>
        <dbReference type="ChEBI" id="CHEBI:64076"/>
    </ligand>
</feature>
<reference evidence="16 17" key="1">
    <citation type="submission" date="2019-03" db="EMBL/GenBank/DDBJ databases">
        <title>Genomic Encyclopedia of Type Strains, Phase IV (KMG-IV): sequencing the most valuable type-strain genomes for metagenomic binning, comparative biology and taxonomic classification.</title>
        <authorList>
            <person name="Goeker M."/>
        </authorList>
    </citation>
    <scope>NUCLEOTIDE SEQUENCE [LARGE SCALE GENOMIC DNA]</scope>
    <source>
        <strain evidence="16 17">DSM 26752</strain>
    </source>
</reference>
<dbReference type="Pfam" id="PF01256">
    <property type="entry name" value="Carb_kinase"/>
    <property type="match status" value="1"/>
</dbReference>
<feature type="domain" description="YjeF C-terminal" evidence="15">
    <location>
        <begin position="131"/>
        <end position="414"/>
    </location>
</feature>
<gene>
    <name evidence="13" type="primary">acpS</name>
    <name evidence="14" type="synonym">nnrD</name>
    <name evidence="16" type="ORF">EDD65_101158</name>
</gene>
<accession>A0A4R3L0F0</accession>
<keyword evidence="4 14" id="KW-0547">Nucleotide-binding</keyword>
<dbReference type="GO" id="GO:0006633">
    <property type="term" value="P:fatty acid biosynthetic process"/>
    <property type="evidence" value="ECO:0007669"/>
    <property type="project" value="UniProtKB-UniRule"/>
</dbReference>
<feature type="binding site" evidence="13">
    <location>
        <position position="57"/>
    </location>
    <ligand>
        <name>Mg(2+)</name>
        <dbReference type="ChEBI" id="CHEBI:18420"/>
    </ligand>
</feature>
<dbReference type="Proteomes" id="UP000294567">
    <property type="component" value="Unassembled WGS sequence"/>
</dbReference>
<keyword evidence="10 13" id="KW-0443">Lipid metabolism</keyword>
<dbReference type="InterPro" id="IPR002582">
    <property type="entry name" value="ACPS"/>
</dbReference>
<dbReference type="GO" id="GO:0052856">
    <property type="term" value="F:NAD(P)HX epimerase activity"/>
    <property type="evidence" value="ECO:0007669"/>
    <property type="project" value="TreeGrafter"/>
</dbReference>
<keyword evidence="3 13" id="KW-0479">Metal-binding</keyword>
<dbReference type="HAMAP" id="MF_01965">
    <property type="entry name" value="NADHX_dehydratase"/>
    <property type="match status" value="1"/>
</dbReference>
<feature type="binding site" evidence="13">
    <location>
        <position position="8"/>
    </location>
    <ligand>
        <name>Mg(2+)</name>
        <dbReference type="ChEBI" id="CHEBI:18420"/>
    </ligand>
</feature>
<dbReference type="GO" id="GO:0008897">
    <property type="term" value="F:holo-[acyl-carrier-protein] synthase activity"/>
    <property type="evidence" value="ECO:0007669"/>
    <property type="project" value="UniProtKB-UniRule"/>
</dbReference>
<keyword evidence="13" id="KW-0963">Cytoplasm</keyword>
<keyword evidence="5 13" id="KW-0276">Fatty acid metabolism</keyword>
<comment type="function">
    <text evidence="13">Transfers the 4'-phosphopantetheine moiety from coenzyme A to a Ser of acyl-carrier-protein.</text>
</comment>
<dbReference type="GO" id="GO:0046496">
    <property type="term" value="P:nicotinamide nucleotide metabolic process"/>
    <property type="evidence" value="ECO:0007669"/>
    <property type="project" value="UniProtKB-UniRule"/>
</dbReference>
<dbReference type="Gene3D" id="3.90.470.20">
    <property type="entry name" value="4'-phosphopantetheinyl transferase domain"/>
    <property type="match status" value="1"/>
</dbReference>
<feature type="binding site" evidence="14">
    <location>
        <position position="237"/>
    </location>
    <ligand>
        <name>(6S)-NADPHX</name>
        <dbReference type="ChEBI" id="CHEBI:64076"/>
    </ligand>
</feature>
<dbReference type="InterPro" id="IPR017953">
    <property type="entry name" value="Carbohydrate_kinase_pred_CS"/>
</dbReference>
<feature type="binding site" evidence="14">
    <location>
        <position position="355"/>
    </location>
    <ligand>
        <name>(6S)-NADPHX</name>
        <dbReference type="ChEBI" id="CHEBI:64076"/>
    </ligand>
</feature>
<dbReference type="HAMAP" id="MF_00101">
    <property type="entry name" value="AcpS"/>
    <property type="match status" value="1"/>
</dbReference>
<feature type="binding site" evidence="14">
    <location>
        <position position="166"/>
    </location>
    <ligand>
        <name>(6S)-NADPHX</name>
        <dbReference type="ChEBI" id="CHEBI:64076"/>
    </ligand>
</feature>
<evidence type="ECO:0000256" key="14">
    <source>
        <dbReference type="HAMAP-Rule" id="MF_01965"/>
    </source>
</evidence>
<dbReference type="GO" id="GO:0005524">
    <property type="term" value="F:ATP binding"/>
    <property type="evidence" value="ECO:0007669"/>
    <property type="project" value="UniProtKB-KW"/>
</dbReference>
<keyword evidence="2 13" id="KW-0808">Transferase</keyword>
<evidence type="ECO:0000313" key="17">
    <source>
        <dbReference type="Proteomes" id="UP000294567"/>
    </source>
</evidence>
<dbReference type="GO" id="GO:0052855">
    <property type="term" value="F:ADP-dependent NAD(P)H-hydrate dehydratase activity"/>
    <property type="evidence" value="ECO:0007669"/>
    <property type="project" value="UniProtKB-UniRule"/>
</dbReference>
<sequence length="420" mass="46182">MILSSGVDIVDVYRIENIINNKRDKFYKKVFTLIEKKYIEENNHNPQTIAGMFAAKEAISKLLGTGIGKVNFHHIEILHDENKKPYINLYDEGLKVCSQLGIDNINLSISHEKKYAIAFAIGYGKDKRVQVPKEIKRLLPKRDKSSHKGTFGRVGIIAGSMGMTGAAYLSSMASLRTGSGLVYSIIPESLKEILSIKLTEAIIKPVEDDGTGHFTMNSFRQIIEIIEDMDIIAIGPGIGVDDQRLELIRKILLEYKKPVVLDADGINLVSLDPTILSYRQGPTIITPHPGELSRLLGVSINDIQKGREEYSKFTSNKYNTITVLKGANTVVTDGKEKIYINSTGNPGMATAGSGDVLTGMITSFVGQGMSPYEGAVLGVYCHGLAGDLVSRDKGEYGMIASDILNNIPYSIKNLEEFYNN</sequence>